<evidence type="ECO:0000256" key="5">
    <source>
        <dbReference type="ARBA" id="ARBA00023136"/>
    </source>
</evidence>
<feature type="transmembrane region" description="Helical" evidence="7">
    <location>
        <begin position="272"/>
        <end position="294"/>
    </location>
</feature>
<evidence type="ECO:0000313" key="10">
    <source>
        <dbReference type="Proteomes" id="UP001359485"/>
    </source>
</evidence>
<keyword evidence="5 7" id="KW-0472">Membrane</keyword>
<feature type="domain" description="SSD" evidence="8">
    <location>
        <begin position="269"/>
        <end position="363"/>
    </location>
</feature>
<comment type="similarity">
    <text evidence="2">Belongs to the patched family.</text>
</comment>
<comment type="caution">
    <text evidence="9">The sequence shown here is derived from an EMBL/GenBank/DDBJ whole genome shotgun (WGS) entry which is preliminary data.</text>
</comment>
<evidence type="ECO:0000259" key="8">
    <source>
        <dbReference type="PROSITE" id="PS50156"/>
    </source>
</evidence>
<evidence type="ECO:0000256" key="1">
    <source>
        <dbReference type="ARBA" id="ARBA00004141"/>
    </source>
</evidence>
<evidence type="ECO:0000256" key="6">
    <source>
        <dbReference type="ARBA" id="ARBA00023180"/>
    </source>
</evidence>
<name>A0ABR1AIY3_POLSC</name>
<evidence type="ECO:0000256" key="3">
    <source>
        <dbReference type="ARBA" id="ARBA00022692"/>
    </source>
</evidence>
<dbReference type="PANTHER" id="PTHR10796:SF92">
    <property type="entry name" value="PATCHED-RELATED, ISOFORM A"/>
    <property type="match status" value="1"/>
</dbReference>
<keyword evidence="10" id="KW-1185">Reference proteome</keyword>
<dbReference type="InterPro" id="IPR003392">
    <property type="entry name" value="PTHD_SSD"/>
</dbReference>
<keyword evidence="3 7" id="KW-0812">Transmembrane</keyword>
<keyword evidence="6" id="KW-0325">Glycoprotein</keyword>
<accession>A0ABR1AIY3</accession>
<dbReference type="InterPro" id="IPR051697">
    <property type="entry name" value="Patched_domain-protein"/>
</dbReference>
<comment type="subcellular location">
    <subcellularLocation>
        <location evidence="1">Membrane</location>
        <topology evidence="1">Multi-pass membrane protein</topology>
    </subcellularLocation>
</comment>
<sequence>MGCGVTFVDNFLTRNFYRLGVFVGNNPAYFLIIPVLLSLLCVTGFQRMHYEIDPEYLFSPINGEGKYERAVVEEFFKPNYTSRFNVGRITRPGRFGRIIAIPRDKGDMLRVEIWKELRLLDELIQNTTVEYDDETFTYRDVCAKWIDECYQNDILNLDYVMEEIERKELNLTFPIMFNPVTWDAHTFPVYFGGTIVSEDGVITHVPSVQLVYFVTADNKKQDARGAAWEEAFLDVVGKAEKDRTFKYISTAMFASRTLDIELERNTRTVVPYFGSTFALMVGFSMITCMMLDWVRSKPVLGLMGNISAAMATVAGFGFAIYLGFDFIGINLAAPFLMVGEYRHGTLQRLLIKGQQRRSKLGRK</sequence>
<evidence type="ECO:0000256" key="2">
    <source>
        <dbReference type="ARBA" id="ARBA00005585"/>
    </source>
</evidence>
<dbReference type="PANTHER" id="PTHR10796">
    <property type="entry name" value="PATCHED-RELATED"/>
    <property type="match status" value="1"/>
</dbReference>
<dbReference type="InterPro" id="IPR000731">
    <property type="entry name" value="SSD"/>
</dbReference>
<organism evidence="9 10">
    <name type="scientific">Polyplax serrata</name>
    <name type="common">Common mouse louse</name>
    <dbReference type="NCBI Taxonomy" id="468196"/>
    <lineage>
        <taxon>Eukaryota</taxon>
        <taxon>Metazoa</taxon>
        <taxon>Ecdysozoa</taxon>
        <taxon>Arthropoda</taxon>
        <taxon>Hexapoda</taxon>
        <taxon>Insecta</taxon>
        <taxon>Pterygota</taxon>
        <taxon>Neoptera</taxon>
        <taxon>Paraneoptera</taxon>
        <taxon>Psocodea</taxon>
        <taxon>Troctomorpha</taxon>
        <taxon>Phthiraptera</taxon>
        <taxon>Anoplura</taxon>
        <taxon>Polyplacidae</taxon>
        <taxon>Polyplax</taxon>
    </lineage>
</organism>
<feature type="transmembrane region" description="Helical" evidence="7">
    <location>
        <begin position="306"/>
        <end position="333"/>
    </location>
</feature>
<evidence type="ECO:0000313" key="9">
    <source>
        <dbReference type="EMBL" id="KAK6620313.1"/>
    </source>
</evidence>
<reference evidence="9 10" key="1">
    <citation type="submission" date="2023-09" db="EMBL/GenBank/DDBJ databases">
        <title>Genomes of two closely related lineages of the louse Polyplax serrata with different host specificities.</title>
        <authorList>
            <person name="Martinu J."/>
            <person name="Tarabai H."/>
            <person name="Stefka J."/>
            <person name="Hypsa V."/>
        </authorList>
    </citation>
    <scope>NUCLEOTIDE SEQUENCE [LARGE SCALE GENOMIC DNA]</scope>
    <source>
        <strain evidence="9">98ZLc_SE</strain>
    </source>
</reference>
<gene>
    <name evidence="9" type="ORF">RUM44_006714</name>
</gene>
<dbReference type="PROSITE" id="PS50156">
    <property type="entry name" value="SSD"/>
    <property type="match status" value="1"/>
</dbReference>
<dbReference type="EMBL" id="JAWJWF010000048">
    <property type="protein sequence ID" value="KAK6620313.1"/>
    <property type="molecule type" value="Genomic_DNA"/>
</dbReference>
<feature type="transmembrane region" description="Helical" evidence="7">
    <location>
        <begin position="28"/>
        <end position="45"/>
    </location>
</feature>
<evidence type="ECO:0000256" key="7">
    <source>
        <dbReference type="SAM" id="Phobius"/>
    </source>
</evidence>
<protein>
    <recommendedName>
        <fullName evidence="8">SSD domain-containing protein</fullName>
    </recommendedName>
</protein>
<dbReference type="Proteomes" id="UP001359485">
    <property type="component" value="Unassembled WGS sequence"/>
</dbReference>
<proteinExistence type="inferred from homology"/>
<keyword evidence="4 7" id="KW-1133">Transmembrane helix</keyword>
<evidence type="ECO:0000256" key="4">
    <source>
        <dbReference type="ARBA" id="ARBA00022989"/>
    </source>
</evidence>
<dbReference type="Pfam" id="PF02460">
    <property type="entry name" value="Patched"/>
    <property type="match status" value="1"/>
</dbReference>